<dbReference type="InterPro" id="IPR003439">
    <property type="entry name" value="ABC_transporter-like_ATP-bd"/>
</dbReference>
<reference evidence="6 7" key="1">
    <citation type="submission" date="2024-06" db="EMBL/GenBank/DDBJ databases">
        <title>The Natural Products Discovery Center: Release of the First 8490 Sequenced Strains for Exploring Actinobacteria Biosynthetic Diversity.</title>
        <authorList>
            <person name="Kalkreuter E."/>
            <person name="Kautsar S.A."/>
            <person name="Yang D."/>
            <person name="Bader C.D."/>
            <person name="Teijaro C.N."/>
            <person name="Fluegel L."/>
            <person name="Davis C.M."/>
            <person name="Simpson J.R."/>
            <person name="Lauterbach L."/>
            <person name="Steele A.D."/>
            <person name="Gui C."/>
            <person name="Meng S."/>
            <person name="Li G."/>
            <person name="Viehrig K."/>
            <person name="Ye F."/>
            <person name="Su P."/>
            <person name="Kiefer A.F."/>
            <person name="Nichols A."/>
            <person name="Cepeda A.J."/>
            <person name="Yan W."/>
            <person name="Fan B."/>
            <person name="Jiang Y."/>
            <person name="Adhikari A."/>
            <person name="Zheng C.-J."/>
            <person name="Schuster L."/>
            <person name="Cowan T.M."/>
            <person name="Smanski M.J."/>
            <person name="Chevrette M.G."/>
            <person name="De Carvalho L.P.S."/>
            <person name="Shen B."/>
        </authorList>
    </citation>
    <scope>NUCLEOTIDE SEQUENCE [LARGE SCALE GENOMIC DNA]</scope>
    <source>
        <strain evidence="6 7">NPDC046838</strain>
    </source>
</reference>
<dbReference type="Proteomes" id="UP001551176">
    <property type="component" value="Unassembled WGS sequence"/>
</dbReference>
<evidence type="ECO:0000259" key="5">
    <source>
        <dbReference type="PROSITE" id="PS50893"/>
    </source>
</evidence>
<dbReference type="EMBL" id="JBEYXV010000022">
    <property type="protein sequence ID" value="MEU6825848.1"/>
    <property type="molecule type" value="Genomic_DNA"/>
</dbReference>
<feature type="domain" description="ABC transporter" evidence="5">
    <location>
        <begin position="16"/>
        <end position="245"/>
    </location>
</feature>
<dbReference type="SMART" id="SM00382">
    <property type="entry name" value="AAA"/>
    <property type="match status" value="1"/>
</dbReference>
<dbReference type="SUPFAM" id="SSF52540">
    <property type="entry name" value="P-loop containing nucleoside triphosphate hydrolases"/>
    <property type="match status" value="1"/>
</dbReference>
<dbReference type="InterPro" id="IPR027417">
    <property type="entry name" value="P-loop_NTPase"/>
</dbReference>
<dbReference type="Gene3D" id="3.40.50.300">
    <property type="entry name" value="P-loop containing nucleotide triphosphate hydrolases"/>
    <property type="match status" value="1"/>
</dbReference>
<keyword evidence="7" id="KW-1185">Reference proteome</keyword>
<evidence type="ECO:0000256" key="1">
    <source>
        <dbReference type="ARBA" id="ARBA00005417"/>
    </source>
</evidence>
<dbReference type="Pfam" id="PF00005">
    <property type="entry name" value="ABC_tran"/>
    <property type="match status" value="1"/>
</dbReference>
<evidence type="ECO:0000313" key="7">
    <source>
        <dbReference type="Proteomes" id="UP001551176"/>
    </source>
</evidence>
<evidence type="ECO:0000256" key="2">
    <source>
        <dbReference type="ARBA" id="ARBA00022448"/>
    </source>
</evidence>
<dbReference type="PANTHER" id="PTHR43335">
    <property type="entry name" value="ABC TRANSPORTER, ATP-BINDING PROTEIN"/>
    <property type="match status" value="1"/>
</dbReference>
<evidence type="ECO:0000256" key="3">
    <source>
        <dbReference type="ARBA" id="ARBA00022741"/>
    </source>
</evidence>
<dbReference type="GO" id="GO:0005524">
    <property type="term" value="F:ATP binding"/>
    <property type="evidence" value="ECO:0007669"/>
    <property type="project" value="UniProtKB-KW"/>
</dbReference>
<gene>
    <name evidence="6" type="ORF">ABZ921_34990</name>
</gene>
<dbReference type="PROSITE" id="PS50893">
    <property type="entry name" value="ABC_TRANSPORTER_2"/>
    <property type="match status" value="1"/>
</dbReference>
<accession>A0ABV3BXV5</accession>
<dbReference type="InterPro" id="IPR017871">
    <property type="entry name" value="ABC_transporter-like_CS"/>
</dbReference>
<keyword evidence="4 6" id="KW-0067">ATP-binding</keyword>
<comment type="similarity">
    <text evidence="1">Belongs to the ABC transporter superfamily.</text>
</comment>
<sequence>MSTPHRTAASGSQPVAAVAGVTVQYGSTTALDDVTLTFPAGVTGLLGPNGAGKSTLLSLLSTARRPKTGDVTLLGETPGRTRVQRLRKQIGVLPQSFGYYPRFTVLEFTEYAAWLRKVPAAQRRDRAREALRLVQMEKHAHSKMGALSGGMLRRVGIAQAMVNEPSLVLLDEPTVGLDPAQRVGFRTLIKELGDRCAVVMSTHLAEDVAHVCDRVAVLLEGTVRFTGTVAELCALPSSASGEGSDDADAAAKEIDGGAVEAGYLHLAGTEAVAG</sequence>
<dbReference type="InterPro" id="IPR003593">
    <property type="entry name" value="AAA+_ATPase"/>
</dbReference>
<proteinExistence type="inferred from homology"/>
<comment type="caution">
    <text evidence="6">The sequence shown here is derived from an EMBL/GenBank/DDBJ whole genome shotgun (WGS) entry which is preliminary data.</text>
</comment>
<name>A0ABV3BXV5_9ACTN</name>
<organism evidence="6 7">
    <name type="scientific">Streptomyces atriruber</name>
    <dbReference type="NCBI Taxonomy" id="545121"/>
    <lineage>
        <taxon>Bacteria</taxon>
        <taxon>Bacillati</taxon>
        <taxon>Actinomycetota</taxon>
        <taxon>Actinomycetes</taxon>
        <taxon>Kitasatosporales</taxon>
        <taxon>Streptomycetaceae</taxon>
        <taxon>Streptomyces</taxon>
    </lineage>
</organism>
<protein>
    <submittedName>
        <fullName evidence="6">ATP-binding cassette domain-containing protein</fullName>
    </submittedName>
</protein>
<dbReference type="PANTHER" id="PTHR43335:SF2">
    <property type="entry name" value="ABC TRANSPORTER, ATP-BINDING PROTEIN"/>
    <property type="match status" value="1"/>
</dbReference>
<dbReference type="RefSeq" id="WP_359356602.1">
    <property type="nucleotide sequence ID" value="NZ_JBEYXV010000022.1"/>
</dbReference>
<evidence type="ECO:0000313" key="6">
    <source>
        <dbReference type="EMBL" id="MEU6825848.1"/>
    </source>
</evidence>
<dbReference type="PROSITE" id="PS00211">
    <property type="entry name" value="ABC_TRANSPORTER_1"/>
    <property type="match status" value="1"/>
</dbReference>
<keyword evidence="3" id="KW-0547">Nucleotide-binding</keyword>
<keyword evidence="2" id="KW-0813">Transport</keyword>
<evidence type="ECO:0000256" key="4">
    <source>
        <dbReference type="ARBA" id="ARBA00022840"/>
    </source>
</evidence>